<evidence type="ECO:0000313" key="2">
    <source>
        <dbReference type="EMBL" id="RIX50725.1"/>
    </source>
</evidence>
<organism evidence="2 3">
    <name type="scientific">Paenibacillus nanensis</name>
    <dbReference type="NCBI Taxonomy" id="393251"/>
    <lineage>
        <taxon>Bacteria</taxon>
        <taxon>Bacillati</taxon>
        <taxon>Bacillota</taxon>
        <taxon>Bacilli</taxon>
        <taxon>Bacillales</taxon>
        <taxon>Paenibacillaceae</taxon>
        <taxon>Paenibacillus</taxon>
    </lineage>
</organism>
<dbReference type="PROSITE" id="PS51257">
    <property type="entry name" value="PROKAR_LIPOPROTEIN"/>
    <property type="match status" value="1"/>
</dbReference>
<name>A0A3A1UR48_9BACL</name>
<evidence type="ECO:0000313" key="3">
    <source>
        <dbReference type="Proteomes" id="UP000266482"/>
    </source>
</evidence>
<gene>
    <name evidence="2" type="ORF">D3P08_18640</name>
</gene>
<protein>
    <submittedName>
        <fullName evidence="2">Uncharacterized protein</fullName>
    </submittedName>
</protein>
<dbReference type="EMBL" id="QXQA01000013">
    <property type="protein sequence ID" value="RIX50725.1"/>
    <property type="molecule type" value="Genomic_DNA"/>
</dbReference>
<feature type="region of interest" description="Disordered" evidence="1">
    <location>
        <begin position="224"/>
        <end position="243"/>
    </location>
</feature>
<proteinExistence type="predicted"/>
<evidence type="ECO:0000256" key="1">
    <source>
        <dbReference type="SAM" id="MobiDB-lite"/>
    </source>
</evidence>
<sequence length="243" mass="27219">MIRRMAFILLSAAAISFMTGCNYKQLVRQSDYDYGSRSADDPKMLGPKAYGTLSSNPYHHDNAFFEYSSVLSNKVSSLNGISTAIVMLTDKNAYAAITLDWTAVGTKGNTGTDEQNNTGTNSGTFNADNGSPYSDGRLHVSPYNSYYTVNDHHELSHELKQTIASVIREYVPNVQEVHISANMEFVNYFTEFAKEAWGGRSLTPWIDQFNTVVKYHFDGGTVMPEPITQRGPQNVPTDWQRRR</sequence>
<dbReference type="OrthoDB" id="2653555at2"/>
<dbReference type="Proteomes" id="UP000266482">
    <property type="component" value="Unassembled WGS sequence"/>
</dbReference>
<dbReference type="AlphaFoldDB" id="A0A3A1UR48"/>
<dbReference type="RefSeq" id="WP_119601318.1">
    <property type="nucleotide sequence ID" value="NZ_QXQA01000013.1"/>
</dbReference>
<feature type="region of interest" description="Disordered" evidence="1">
    <location>
        <begin position="107"/>
        <end position="131"/>
    </location>
</feature>
<reference evidence="2 3" key="1">
    <citation type="submission" date="2018-09" db="EMBL/GenBank/DDBJ databases">
        <title>Paenibacillus aracenensis nov. sp. isolated from a cave in southern Spain.</title>
        <authorList>
            <person name="Jurado V."/>
            <person name="Gutierrez-Patricio S."/>
            <person name="Gonzalez-Pimentel J.L."/>
            <person name="Miller A.Z."/>
            <person name="Laiz L."/>
            <person name="Saiz-Jimenez C."/>
        </authorList>
    </citation>
    <scope>NUCLEOTIDE SEQUENCE [LARGE SCALE GENOMIC DNA]</scope>
    <source>
        <strain evidence="2 3">DSM 22867</strain>
    </source>
</reference>
<comment type="caution">
    <text evidence="2">The sequence shown here is derived from an EMBL/GenBank/DDBJ whole genome shotgun (WGS) entry which is preliminary data.</text>
</comment>
<accession>A0A3A1UR48</accession>
<keyword evidence="3" id="KW-1185">Reference proteome</keyword>